<accession>A0A429GEW0</accession>
<reference evidence="1 2" key="1">
    <citation type="submission" date="2018-10" db="EMBL/GenBank/DDBJ databases">
        <title>Co-occurring genomic capacity for anaerobic methane metabolism and dissimilatory sulfite reduction discovered in the Korarchaeota.</title>
        <authorList>
            <person name="Mckay L.J."/>
            <person name="Dlakic M."/>
            <person name="Fields M.W."/>
            <person name="Delmont T.O."/>
            <person name="Eren A.M."/>
            <person name="Jay Z.J."/>
            <person name="Klingelsmith K.B."/>
            <person name="Rusch D.B."/>
            <person name="Inskeep W.P."/>
        </authorList>
    </citation>
    <scope>NUCLEOTIDE SEQUENCE [LARGE SCALE GENOMIC DNA]</scope>
    <source>
        <strain evidence="1 2">MDKW</strain>
    </source>
</reference>
<name>A0A429GEW0_9CREN</name>
<dbReference type="AlphaFoldDB" id="A0A429GEW0"/>
<dbReference type="InterPro" id="IPR027417">
    <property type="entry name" value="P-loop_NTPase"/>
</dbReference>
<dbReference type="EMBL" id="RCOS01000159">
    <property type="protein sequence ID" value="RSN72344.1"/>
    <property type="molecule type" value="Genomic_DNA"/>
</dbReference>
<dbReference type="Proteomes" id="UP000277582">
    <property type="component" value="Unassembled WGS sequence"/>
</dbReference>
<dbReference type="RefSeq" id="WP_125672607.1">
    <property type="nucleotide sequence ID" value="NZ_RCOS01000159.1"/>
</dbReference>
<protein>
    <submittedName>
        <fullName evidence="1">Uncharacterized protein</fullName>
    </submittedName>
</protein>
<sequence length="73" mass="8747">MTEDKKRILEAINKRIDEIEKLASKPSHKARCLEEILHQYLSMCDIDEIKPVIIFTRRRVLAREIEENLRNKD</sequence>
<comment type="caution">
    <text evidence="1">The sequence shown here is derived from an EMBL/GenBank/DDBJ whole genome shotgun (WGS) entry which is preliminary data.</text>
</comment>
<proteinExistence type="predicted"/>
<evidence type="ECO:0000313" key="1">
    <source>
        <dbReference type="EMBL" id="RSN72344.1"/>
    </source>
</evidence>
<organism evidence="1 2">
    <name type="scientific">Candidatus Methanodesulfokora washburnensis</name>
    <dbReference type="NCBI Taxonomy" id="2478471"/>
    <lineage>
        <taxon>Archaea</taxon>
        <taxon>Thermoproteota</taxon>
        <taxon>Candidatus Korarchaeia</taxon>
        <taxon>Candidatus Korarchaeia incertae sedis</taxon>
        <taxon>Candidatus Methanodesulfokora</taxon>
    </lineage>
</organism>
<dbReference type="Gene3D" id="3.40.50.300">
    <property type="entry name" value="P-loop containing nucleotide triphosphate hydrolases"/>
    <property type="match status" value="1"/>
</dbReference>
<gene>
    <name evidence="1" type="ORF">D6D85_14210</name>
</gene>
<evidence type="ECO:0000313" key="2">
    <source>
        <dbReference type="Proteomes" id="UP000277582"/>
    </source>
</evidence>
<dbReference type="OrthoDB" id="11644at2157"/>
<keyword evidence="2" id="KW-1185">Reference proteome</keyword>